<feature type="transmembrane region" description="Helical" evidence="1">
    <location>
        <begin position="89"/>
        <end position="108"/>
    </location>
</feature>
<keyword evidence="1" id="KW-1133">Transmembrane helix</keyword>
<gene>
    <name evidence="2" type="ORF">COT25_01450</name>
</gene>
<evidence type="ECO:0000313" key="2">
    <source>
        <dbReference type="EMBL" id="PIS41740.1"/>
    </source>
</evidence>
<protein>
    <submittedName>
        <fullName evidence="2">Uncharacterized protein</fullName>
    </submittedName>
</protein>
<organism evidence="2 3">
    <name type="scientific">Candidatus Kerfeldbacteria bacterium CG08_land_8_20_14_0_20_42_7</name>
    <dbReference type="NCBI Taxonomy" id="2014245"/>
    <lineage>
        <taxon>Bacteria</taxon>
        <taxon>Candidatus Kerfeldiibacteriota</taxon>
    </lineage>
</organism>
<dbReference type="AlphaFoldDB" id="A0A2H0YTG2"/>
<comment type="caution">
    <text evidence="2">The sequence shown here is derived from an EMBL/GenBank/DDBJ whole genome shotgun (WGS) entry which is preliminary data.</text>
</comment>
<name>A0A2H0YTG2_9BACT</name>
<evidence type="ECO:0000313" key="3">
    <source>
        <dbReference type="Proteomes" id="UP000228711"/>
    </source>
</evidence>
<proteinExistence type="predicted"/>
<accession>A0A2H0YTG2</accession>
<sequence length="113" mass="13125">SIKNHAGIHYIKLHGSFGWKSFDGSNQMALGKNKWENLQKEPLLRSYFNLFNQIIQEGNKKVLIIGYGFKDEHINKLLLDGVQNRNLKLYIITTMSIRILMLTYVMSINTQLI</sequence>
<dbReference type="EMBL" id="PEXV01000055">
    <property type="protein sequence ID" value="PIS41740.1"/>
    <property type="molecule type" value="Genomic_DNA"/>
</dbReference>
<dbReference type="Proteomes" id="UP000228711">
    <property type="component" value="Unassembled WGS sequence"/>
</dbReference>
<dbReference type="Pfam" id="PF13289">
    <property type="entry name" value="SIR2_2"/>
    <property type="match status" value="1"/>
</dbReference>
<keyword evidence="1" id="KW-0812">Transmembrane</keyword>
<feature type="non-terminal residue" evidence="2">
    <location>
        <position position="1"/>
    </location>
</feature>
<keyword evidence="1" id="KW-0472">Membrane</keyword>
<reference evidence="3" key="1">
    <citation type="submission" date="2017-09" db="EMBL/GenBank/DDBJ databases">
        <title>Depth-based differentiation of microbial function through sediment-hosted aquifers and enrichment of novel symbionts in the deep terrestrial subsurface.</title>
        <authorList>
            <person name="Probst A.J."/>
            <person name="Ladd B."/>
            <person name="Jarett J.K."/>
            <person name="Geller-Mcgrath D.E."/>
            <person name="Sieber C.M.K."/>
            <person name="Emerson J.B."/>
            <person name="Anantharaman K."/>
            <person name="Thomas B.C."/>
            <person name="Malmstrom R."/>
            <person name="Stieglmeier M."/>
            <person name="Klingl A."/>
            <person name="Woyke T."/>
            <person name="Ryan C.M."/>
            <person name="Banfield J.F."/>
        </authorList>
    </citation>
    <scope>NUCLEOTIDE SEQUENCE [LARGE SCALE GENOMIC DNA]</scope>
</reference>
<evidence type="ECO:0000256" key="1">
    <source>
        <dbReference type="SAM" id="Phobius"/>
    </source>
</evidence>